<accession>A0A1F4SLQ0</accession>
<keyword evidence="2" id="KW-0680">Restriction system</keyword>
<dbReference type="GO" id="GO:0009307">
    <property type="term" value="P:DNA restriction-modification system"/>
    <property type="evidence" value="ECO:0007669"/>
    <property type="project" value="UniProtKB-KW"/>
</dbReference>
<keyword evidence="3" id="KW-0238">DNA-binding</keyword>
<evidence type="ECO:0000259" key="5">
    <source>
        <dbReference type="Pfam" id="PF01420"/>
    </source>
</evidence>
<dbReference type="InterPro" id="IPR052021">
    <property type="entry name" value="Type-I_RS_S_subunit"/>
</dbReference>
<evidence type="ECO:0000313" key="7">
    <source>
        <dbReference type="Proteomes" id="UP000178417"/>
    </source>
</evidence>
<comment type="caution">
    <text evidence="6">The sequence shown here is derived from an EMBL/GenBank/DDBJ whole genome shotgun (WGS) entry which is preliminary data.</text>
</comment>
<keyword evidence="4" id="KW-0175">Coiled coil</keyword>
<dbReference type="AlphaFoldDB" id="A0A1F4SLQ0"/>
<dbReference type="SUPFAM" id="SSF116734">
    <property type="entry name" value="DNA methylase specificity domain"/>
    <property type="match status" value="2"/>
</dbReference>
<dbReference type="STRING" id="1802579.A2310_01390"/>
<sequence>MKTNQSKKQMGSNWQIKRLGEVCEMQKIKNSIGNLTYVGMENIESNTGHFIGSLTPKEVKSLTFYFNSSHILYGRLRPYLNKVFLPNFEGHCSTEIFPIKVNDSLYKKYLFYWLTCDEIVRRINATCTGARMPRANMRKFFEIQIPLPPLPTQHRIVKILGEVFGHIAKAKENAEKNLQNAKELFESYLQSFFANQGKGWEEKKLGEIASEMMTGPFGSMLHKSDYVEVGTPVVNPQNIVSGKIIPLQKTMITAKPTLRLKKYMLRKNDIVMARRGEMGRCALVTDNEVGWLCGTGSLVIRLKNIADEKFINTYLSSDKSKEALLKASIGTTMSNLNQGILSDLAISLPPLPQQKSIVAKLDFLSAQIRKLEAIYKQKLADLEELKKSVLQKAFSGGL</sequence>
<evidence type="ECO:0000256" key="3">
    <source>
        <dbReference type="ARBA" id="ARBA00023125"/>
    </source>
</evidence>
<feature type="domain" description="Type I restriction modification DNA specificity" evidence="5">
    <location>
        <begin position="198"/>
        <end position="370"/>
    </location>
</feature>
<proteinExistence type="inferred from homology"/>
<evidence type="ECO:0000256" key="4">
    <source>
        <dbReference type="SAM" id="Coils"/>
    </source>
</evidence>
<dbReference type="InterPro" id="IPR044946">
    <property type="entry name" value="Restrct_endonuc_typeI_TRD_sf"/>
</dbReference>
<dbReference type="InterPro" id="IPR000055">
    <property type="entry name" value="Restrct_endonuc_typeI_TRD"/>
</dbReference>
<name>A0A1F4SLQ0_UNCSA</name>
<organism evidence="6 7">
    <name type="scientific">candidate division WOR-1 bacterium RIFOXYB2_FULL_37_13</name>
    <dbReference type="NCBI Taxonomy" id="1802579"/>
    <lineage>
        <taxon>Bacteria</taxon>
        <taxon>Bacillati</taxon>
        <taxon>Saganbacteria</taxon>
    </lineage>
</organism>
<evidence type="ECO:0000256" key="1">
    <source>
        <dbReference type="ARBA" id="ARBA00010923"/>
    </source>
</evidence>
<evidence type="ECO:0000256" key="2">
    <source>
        <dbReference type="ARBA" id="ARBA00022747"/>
    </source>
</evidence>
<dbReference type="Gene3D" id="3.90.220.20">
    <property type="entry name" value="DNA methylase specificity domains"/>
    <property type="match status" value="2"/>
</dbReference>
<dbReference type="PANTHER" id="PTHR30408">
    <property type="entry name" value="TYPE-1 RESTRICTION ENZYME ECOKI SPECIFICITY PROTEIN"/>
    <property type="match status" value="1"/>
</dbReference>
<evidence type="ECO:0000313" key="6">
    <source>
        <dbReference type="EMBL" id="OGC21402.1"/>
    </source>
</evidence>
<gene>
    <name evidence="6" type="ORF">A2310_01390</name>
</gene>
<dbReference type="GO" id="GO:0003677">
    <property type="term" value="F:DNA binding"/>
    <property type="evidence" value="ECO:0007669"/>
    <property type="project" value="UniProtKB-KW"/>
</dbReference>
<feature type="coiled-coil region" evidence="4">
    <location>
        <begin position="361"/>
        <end position="388"/>
    </location>
</feature>
<dbReference type="PANTHER" id="PTHR30408:SF12">
    <property type="entry name" value="TYPE I RESTRICTION ENZYME MJAVIII SPECIFICITY SUBUNIT"/>
    <property type="match status" value="1"/>
</dbReference>
<comment type="similarity">
    <text evidence="1">Belongs to the type-I restriction system S methylase family.</text>
</comment>
<reference evidence="6 7" key="1">
    <citation type="journal article" date="2016" name="Nat. Commun.">
        <title>Thousands of microbial genomes shed light on interconnected biogeochemical processes in an aquifer system.</title>
        <authorList>
            <person name="Anantharaman K."/>
            <person name="Brown C.T."/>
            <person name="Hug L.A."/>
            <person name="Sharon I."/>
            <person name="Castelle C.J."/>
            <person name="Probst A.J."/>
            <person name="Thomas B.C."/>
            <person name="Singh A."/>
            <person name="Wilkins M.J."/>
            <person name="Karaoz U."/>
            <person name="Brodie E.L."/>
            <person name="Williams K.H."/>
            <person name="Hubbard S.S."/>
            <person name="Banfield J.F."/>
        </authorList>
    </citation>
    <scope>NUCLEOTIDE SEQUENCE [LARGE SCALE GENOMIC DNA]</scope>
</reference>
<protein>
    <recommendedName>
        <fullName evidence="5">Type I restriction modification DNA specificity domain-containing protein</fullName>
    </recommendedName>
</protein>
<dbReference type="EMBL" id="MEUB01000044">
    <property type="protein sequence ID" value="OGC21402.1"/>
    <property type="molecule type" value="Genomic_DNA"/>
</dbReference>
<dbReference type="Proteomes" id="UP000178417">
    <property type="component" value="Unassembled WGS sequence"/>
</dbReference>
<dbReference type="Pfam" id="PF01420">
    <property type="entry name" value="Methylase_S"/>
    <property type="match status" value="2"/>
</dbReference>
<feature type="domain" description="Type I restriction modification DNA specificity" evidence="5">
    <location>
        <begin position="12"/>
        <end position="169"/>
    </location>
</feature>